<feature type="region of interest" description="Disordered" evidence="11">
    <location>
        <begin position="210"/>
        <end position="230"/>
    </location>
</feature>
<dbReference type="Pfam" id="PF00096">
    <property type="entry name" value="zf-C2H2"/>
    <property type="match status" value="4"/>
</dbReference>
<evidence type="ECO:0000256" key="1">
    <source>
        <dbReference type="ARBA" id="ARBA00004123"/>
    </source>
</evidence>
<sequence length="723" mass="80513">MASKDELKNKQQTLGENQPMDGLKPESVAEVHGLCLPLEQPSSLQAKPTRPKGRKANKPVKVSRQFDREGDGVIQFLDQDVRSHGSQQHNDSGAPGDSGPGTEDPGPDTDGVSNTSTIRHMKWDKRMRLTITKDFRKERRQSLTGGVMTGDDRPARRTFTCVVCQQAFLQASDCLEHMYTHTESVSPDQLEPASGHEHCDDDNEHCDDDNGVEYDDDVDSAEDKGEKDVGGTKTGIGCPQCGLSFPSVSLLEKHIQQLHPEEKKHWECSSCSKTFLCSASLNRHRRQEHNGEKIYKCSICNRCFLTSSSLALHRKNHAGNRPFKCGVSGCDRNFGNASAANRHQRTHSDERPFVCIDCGKAFKAQNHLREHTRLHTGERPFVCEICGAGFAQSNGLKSHSKQHRIDRDNQCDICNKAFTHPKSLSLHMKIHSGEKPYTCQLCERTFRTACNLGAHKKLKHGLVTGKVDKEFTCDECGAAFSHACNLGVHKKKKHSNLPVSLEKNFVCEICDMKFSAACNLGAHRKIKHAEETEEGRNVLDCEICGAKFYRACNLSGHKKRKHGETAEMKEADKPFVCSLCNLRCATLENLQEHQSKIHCSMPPFPGELNAVRKDAGREQTETLAFDFQTRDQQLAFLSAESRNQSSISLDTANPDNSTTFTNSATIPEVVEKRKDSTSNGSFISQPHNIAPQSPMLEQHQSNQSVFSAPSFDSQAFFSSANWF</sequence>
<evidence type="ECO:0000256" key="2">
    <source>
        <dbReference type="ARBA" id="ARBA00022723"/>
    </source>
</evidence>
<feature type="domain" description="C2H2-type" evidence="12">
    <location>
        <begin position="505"/>
        <end position="533"/>
    </location>
</feature>
<dbReference type="GO" id="GO:0008270">
    <property type="term" value="F:zinc ion binding"/>
    <property type="evidence" value="ECO:0007669"/>
    <property type="project" value="UniProtKB-KW"/>
</dbReference>
<feature type="domain" description="C2H2-type" evidence="12">
    <location>
        <begin position="323"/>
        <end position="352"/>
    </location>
</feature>
<dbReference type="FunFam" id="3.30.160.60:FF:000446">
    <property type="entry name" value="Zinc finger protein"/>
    <property type="match status" value="1"/>
</dbReference>
<evidence type="ECO:0000256" key="7">
    <source>
        <dbReference type="ARBA" id="ARBA00023125"/>
    </source>
</evidence>
<dbReference type="InterPro" id="IPR013087">
    <property type="entry name" value="Znf_C2H2_type"/>
</dbReference>
<dbReference type="GO" id="GO:0000977">
    <property type="term" value="F:RNA polymerase II transcription regulatory region sequence-specific DNA binding"/>
    <property type="evidence" value="ECO:0007669"/>
    <property type="project" value="TreeGrafter"/>
</dbReference>
<evidence type="ECO:0000256" key="3">
    <source>
        <dbReference type="ARBA" id="ARBA00022737"/>
    </source>
</evidence>
<dbReference type="PANTHER" id="PTHR24381">
    <property type="entry name" value="ZINC FINGER PROTEIN"/>
    <property type="match status" value="1"/>
</dbReference>
<feature type="compositionally biased region" description="Basic and acidic residues" evidence="11">
    <location>
        <begin position="221"/>
        <end position="230"/>
    </location>
</feature>
<comment type="subcellular location">
    <subcellularLocation>
        <location evidence="1">Nucleus</location>
    </subcellularLocation>
</comment>
<dbReference type="PROSITE" id="PS50157">
    <property type="entry name" value="ZINC_FINGER_C2H2_2"/>
    <property type="match status" value="13"/>
</dbReference>
<evidence type="ECO:0000259" key="12">
    <source>
        <dbReference type="PROSITE" id="PS50157"/>
    </source>
</evidence>
<gene>
    <name evidence="13" type="ORF">V1264_012973</name>
</gene>
<protein>
    <recommendedName>
        <fullName evidence="12">C2H2-type domain-containing protein</fullName>
    </recommendedName>
</protein>
<dbReference type="Gene3D" id="3.30.160.60">
    <property type="entry name" value="Classic Zinc Finger"/>
    <property type="match status" value="9"/>
</dbReference>
<keyword evidence="3" id="KW-0677">Repeat</keyword>
<keyword evidence="14" id="KW-1185">Reference proteome</keyword>
<evidence type="ECO:0000256" key="9">
    <source>
        <dbReference type="ARBA" id="ARBA00023242"/>
    </source>
</evidence>
<feature type="domain" description="C2H2-type" evidence="12">
    <location>
        <begin position="236"/>
        <end position="264"/>
    </location>
</feature>
<dbReference type="FunFam" id="3.30.160.60:FF:000325">
    <property type="entry name" value="ZFP90 zinc finger protein"/>
    <property type="match status" value="1"/>
</dbReference>
<dbReference type="Pfam" id="PF13912">
    <property type="entry name" value="zf-C2H2_6"/>
    <property type="match status" value="3"/>
</dbReference>
<evidence type="ECO:0000256" key="4">
    <source>
        <dbReference type="ARBA" id="ARBA00022771"/>
    </source>
</evidence>
<feature type="compositionally biased region" description="Basic residues" evidence="11">
    <location>
        <begin position="49"/>
        <end position="58"/>
    </location>
</feature>
<accession>A0AAN9GP53</accession>
<name>A0AAN9GP53_9CAEN</name>
<organism evidence="13 14">
    <name type="scientific">Littorina saxatilis</name>
    <dbReference type="NCBI Taxonomy" id="31220"/>
    <lineage>
        <taxon>Eukaryota</taxon>
        <taxon>Metazoa</taxon>
        <taxon>Spiralia</taxon>
        <taxon>Lophotrochozoa</taxon>
        <taxon>Mollusca</taxon>
        <taxon>Gastropoda</taxon>
        <taxon>Caenogastropoda</taxon>
        <taxon>Littorinimorpha</taxon>
        <taxon>Littorinoidea</taxon>
        <taxon>Littorinidae</taxon>
        <taxon>Littorina</taxon>
    </lineage>
</organism>
<feature type="domain" description="C2H2-type" evidence="12">
    <location>
        <begin position="575"/>
        <end position="603"/>
    </location>
</feature>
<evidence type="ECO:0000256" key="5">
    <source>
        <dbReference type="ARBA" id="ARBA00022833"/>
    </source>
</evidence>
<feature type="domain" description="C2H2-type" evidence="12">
    <location>
        <begin position="159"/>
        <end position="186"/>
    </location>
</feature>
<feature type="region of interest" description="Disordered" evidence="11">
    <location>
        <begin position="645"/>
        <end position="666"/>
    </location>
</feature>
<evidence type="ECO:0000256" key="8">
    <source>
        <dbReference type="ARBA" id="ARBA00023163"/>
    </source>
</evidence>
<evidence type="ECO:0000256" key="6">
    <source>
        <dbReference type="ARBA" id="ARBA00023015"/>
    </source>
</evidence>
<dbReference type="Proteomes" id="UP001374579">
    <property type="component" value="Unassembled WGS sequence"/>
</dbReference>
<dbReference type="FunFam" id="3.30.160.60:FF:000688">
    <property type="entry name" value="zinc finger protein 197 isoform X1"/>
    <property type="match status" value="1"/>
</dbReference>
<reference evidence="13 14" key="1">
    <citation type="submission" date="2024-02" db="EMBL/GenBank/DDBJ databases">
        <title>Chromosome-scale genome assembly of the rough periwinkle Littorina saxatilis.</title>
        <authorList>
            <person name="De Jode A."/>
            <person name="Faria R."/>
            <person name="Formenti G."/>
            <person name="Sims Y."/>
            <person name="Smith T.P."/>
            <person name="Tracey A."/>
            <person name="Wood J.M.D."/>
            <person name="Zagrodzka Z.B."/>
            <person name="Johannesson K."/>
            <person name="Butlin R.K."/>
            <person name="Leder E.H."/>
        </authorList>
    </citation>
    <scope>NUCLEOTIDE SEQUENCE [LARGE SCALE GENOMIC DNA]</scope>
    <source>
        <strain evidence="13">Snail1</strain>
        <tissue evidence="13">Muscle</tissue>
    </source>
</reference>
<feature type="domain" description="C2H2-type" evidence="12">
    <location>
        <begin position="295"/>
        <end position="322"/>
    </location>
</feature>
<feature type="compositionally biased region" description="Acidic residues" evidence="11">
    <location>
        <begin position="210"/>
        <end position="220"/>
    </location>
</feature>
<dbReference type="SMART" id="SM00355">
    <property type="entry name" value="ZnF_C2H2"/>
    <property type="match status" value="13"/>
</dbReference>
<feature type="domain" description="C2H2-type" evidence="12">
    <location>
        <begin position="381"/>
        <end position="408"/>
    </location>
</feature>
<dbReference type="GO" id="GO:0005634">
    <property type="term" value="C:nucleus"/>
    <property type="evidence" value="ECO:0007669"/>
    <property type="project" value="UniProtKB-SubCell"/>
</dbReference>
<keyword evidence="2" id="KW-0479">Metal-binding</keyword>
<feature type="domain" description="C2H2-type" evidence="12">
    <location>
        <begin position="409"/>
        <end position="436"/>
    </location>
</feature>
<keyword evidence="6" id="KW-0805">Transcription regulation</keyword>
<feature type="domain" description="C2H2-type" evidence="12">
    <location>
        <begin position="437"/>
        <end position="460"/>
    </location>
</feature>
<keyword evidence="8" id="KW-0804">Transcription</keyword>
<proteinExistence type="predicted"/>
<feature type="domain" description="C2H2-type" evidence="12">
    <location>
        <begin position="266"/>
        <end position="294"/>
    </location>
</feature>
<dbReference type="GO" id="GO:0000981">
    <property type="term" value="F:DNA-binding transcription factor activity, RNA polymerase II-specific"/>
    <property type="evidence" value="ECO:0007669"/>
    <property type="project" value="TreeGrafter"/>
</dbReference>
<keyword evidence="4 10" id="KW-0863">Zinc-finger</keyword>
<dbReference type="AlphaFoldDB" id="A0AAN9GP53"/>
<dbReference type="PROSITE" id="PS00028">
    <property type="entry name" value="ZINC_FINGER_C2H2_1"/>
    <property type="match status" value="13"/>
</dbReference>
<keyword evidence="9" id="KW-0539">Nucleus</keyword>
<evidence type="ECO:0000313" key="14">
    <source>
        <dbReference type="Proteomes" id="UP001374579"/>
    </source>
</evidence>
<feature type="domain" description="C2H2-type" evidence="12">
    <location>
        <begin position="353"/>
        <end position="380"/>
    </location>
</feature>
<feature type="domain" description="C2H2-type" evidence="12">
    <location>
        <begin position="539"/>
        <end position="567"/>
    </location>
</feature>
<evidence type="ECO:0000313" key="13">
    <source>
        <dbReference type="EMBL" id="KAK7113735.1"/>
    </source>
</evidence>
<dbReference type="FunFam" id="3.30.160.60:FF:002343">
    <property type="entry name" value="Zinc finger protein 33A"/>
    <property type="match status" value="1"/>
</dbReference>
<evidence type="ECO:0000256" key="10">
    <source>
        <dbReference type="PROSITE-ProRule" id="PRU00042"/>
    </source>
</evidence>
<dbReference type="FunFam" id="3.30.160.60:FF:000624">
    <property type="entry name" value="zinc finger protein 697"/>
    <property type="match status" value="1"/>
</dbReference>
<feature type="domain" description="C2H2-type" evidence="12">
    <location>
        <begin position="471"/>
        <end position="496"/>
    </location>
</feature>
<keyword evidence="7" id="KW-0238">DNA-binding</keyword>
<feature type="compositionally biased region" description="Polar residues" evidence="11">
    <location>
        <begin position="645"/>
        <end position="665"/>
    </location>
</feature>
<keyword evidence="5" id="KW-0862">Zinc</keyword>
<feature type="region of interest" description="Disordered" evidence="11">
    <location>
        <begin position="1"/>
        <end position="121"/>
    </location>
</feature>
<comment type="caution">
    <text evidence="13">The sequence shown here is derived from an EMBL/GenBank/DDBJ whole genome shotgun (WGS) entry which is preliminary data.</text>
</comment>
<dbReference type="SUPFAM" id="SSF57667">
    <property type="entry name" value="beta-beta-alpha zinc fingers"/>
    <property type="match status" value="6"/>
</dbReference>
<dbReference type="EMBL" id="JBAMIC010000002">
    <property type="protein sequence ID" value="KAK7113735.1"/>
    <property type="molecule type" value="Genomic_DNA"/>
</dbReference>
<evidence type="ECO:0000256" key="11">
    <source>
        <dbReference type="SAM" id="MobiDB-lite"/>
    </source>
</evidence>
<dbReference type="PANTHER" id="PTHR24381:SF393">
    <property type="entry name" value="CHROMATIN-LINKED ADAPTOR FOR MSL PROTEINS, ISOFORM B"/>
    <property type="match status" value="1"/>
</dbReference>
<dbReference type="InterPro" id="IPR036236">
    <property type="entry name" value="Znf_C2H2_sf"/>
</dbReference>